<dbReference type="Proteomes" id="UP000566995">
    <property type="component" value="Unassembled WGS sequence"/>
</dbReference>
<dbReference type="EMBL" id="JACHLI010000001">
    <property type="protein sequence ID" value="MBB4861617.1"/>
    <property type="molecule type" value="Genomic_DNA"/>
</dbReference>
<organism evidence="1 2">
    <name type="scientific">Pseudomonas nitroreducens</name>
    <dbReference type="NCBI Taxonomy" id="46680"/>
    <lineage>
        <taxon>Bacteria</taxon>
        <taxon>Pseudomonadati</taxon>
        <taxon>Pseudomonadota</taxon>
        <taxon>Gammaproteobacteria</taxon>
        <taxon>Pseudomonadales</taxon>
        <taxon>Pseudomonadaceae</taxon>
        <taxon>Pseudomonas</taxon>
    </lineage>
</organism>
<accession>A0A7W7KEY8</accession>
<evidence type="ECO:0000313" key="2">
    <source>
        <dbReference type="Proteomes" id="UP000566995"/>
    </source>
</evidence>
<comment type="caution">
    <text evidence="1">The sequence shown here is derived from an EMBL/GenBank/DDBJ whole genome shotgun (WGS) entry which is preliminary data.</text>
</comment>
<proteinExistence type="predicted"/>
<evidence type="ECO:0000313" key="1">
    <source>
        <dbReference type="EMBL" id="MBB4861617.1"/>
    </source>
</evidence>
<reference evidence="1 2" key="1">
    <citation type="submission" date="2020-08" db="EMBL/GenBank/DDBJ databases">
        <title>Functional genomics of gut bacteria from endangered species of beetles.</title>
        <authorList>
            <person name="Carlos-Shanley C."/>
        </authorList>
    </citation>
    <scope>NUCLEOTIDE SEQUENCE [LARGE SCALE GENOMIC DNA]</scope>
    <source>
        <strain evidence="1 2">S00179</strain>
    </source>
</reference>
<name>A0A7W7KEY8_PSENT</name>
<gene>
    <name evidence="1" type="ORF">HNP46_000428</name>
</gene>
<sequence>MTFKNLSIVAFMAAIVGSMGNAIYHKYQAYRASVAAFEYATRQPAAWSNPDNDQLLISYGIDFEYDLSGPKRAIIVLPPGGLCFEVIDFFSLHRIDAITAGGRVLQRAEIGDECLRTPKARLHLTPRKP</sequence>
<dbReference type="AlphaFoldDB" id="A0A7W7KEY8"/>
<dbReference type="RefSeq" id="WP_184585872.1">
    <property type="nucleotide sequence ID" value="NZ_JACHLI010000001.1"/>
</dbReference>
<protein>
    <submittedName>
        <fullName evidence="1">Uncharacterized protein</fullName>
    </submittedName>
</protein>